<organism evidence="1 2">
    <name type="scientific">Variovorax paradoxus B4</name>
    <dbReference type="NCBI Taxonomy" id="1246301"/>
    <lineage>
        <taxon>Bacteria</taxon>
        <taxon>Pseudomonadati</taxon>
        <taxon>Pseudomonadota</taxon>
        <taxon>Betaproteobacteria</taxon>
        <taxon>Burkholderiales</taxon>
        <taxon>Comamonadaceae</taxon>
        <taxon>Variovorax</taxon>
    </lineage>
</organism>
<dbReference type="RefSeq" id="WP_021006595.1">
    <property type="nucleotide sequence ID" value="NC_022247.1"/>
</dbReference>
<dbReference type="HOGENOM" id="CLU_2670054_0_0_4"/>
<evidence type="ECO:0000313" key="1">
    <source>
        <dbReference type="EMBL" id="AGU49082.1"/>
    </source>
</evidence>
<name>T1X847_VARPD</name>
<dbReference type="KEGG" id="vpd:VAPA_1c19770"/>
<accession>T1X847</accession>
<proteinExistence type="predicted"/>
<evidence type="ECO:0000313" key="2">
    <source>
        <dbReference type="Proteomes" id="UP000016223"/>
    </source>
</evidence>
<gene>
    <name evidence="1" type="ORF">VAPA_1c19770</name>
</gene>
<dbReference type="EMBL" id="CP003911">
    <property type="protein sequence ID" value="AGU49082.1"/>
    <property type="molecule type" value="Genomic_DNA"/>
</dbReference>
<dbReference type="Proteomes" id="UP000016223">
    <property type="component" value="Chromosome 1"/>
</dbReference>
<sequence>MHLSHLALTVIEDPDHDGTYHWLLLRATGDADRVEEHSASEHSFPTAHDAFEAGSVCWRAATNREDEDADPVGGD</sequence>
<dbReference type="OrthoDB" id="8858984at2"/>
<dbReference type="AlphaFoldDB" id="T1X847"/>
<reference evidence="1 2" key="1">
    <citation type="submission" date="2012-10" db="EMBL/GenBank/DDBJ databases">
        <title>Genome sequence of Variovorax paradoxus B4.</title>
        <authorList>
            <person name="Schuldes J."/>
            <person name="Brandt U."/>
            <person name="Hiessl S."/>
            <person name="Wuebbeler J.H."/>
            <person name="Thuermer A."/>
            <person name="Steinbuechel A."/>
            <person name="Daniel R."/>
        </authorList>
    </citation>
    <scope>NUCLEOTIDE SEQUENCE [LARGE SCALE GENOMIC DNA]</scope>
    <source>
        <strain evidence="1 2">B4</strain>
    </source>
</reference>
<protein>
    <submittedName>
        <fullName evidence="1">Uncharacterized protein</fullName>
    </submittedName>
</protein>